<keyword evidence="2" id="KW-0378">Hydrolase</keyword>
<dbReference type="EMBL" id="JAUHPV010000004">
    <property type="protein sequence ID" value="MDN4473042.1"/>
    <property type="molecule type" value="Genomic_DNA"/>
</dbReference>
<dbReference type="InterPro" id="IPR001466">
    <property type="entry name" value="Beta-lactam-related"/>
</dbReference>
<gene>
    <name evidence="2" type="ORF">QQX04_08580</name>
</gene>
<sequence>MTSSPDLQASLDRVAAKYASRKDTNEVRFAALSPTSGLTWDWSERGAREPFFLASITKLFTTSIIMQLRAEGSLLLDSPAASLLEPGTLGGLHVLDGHDASDEITIEELLSHTSGLADYFEGKRADGTRLVDELAQTDRGWVTTDALDMARAMTPAFPPSTGSKALYSDTNFQVLQLVIEAIDERPYAESVAARVTQPLGLEGTYIFGTETLDRFPEIATILHGKGTFEAPRAMASFQADGGGVSTTGDALRFLRAFMEGELFPRADLDEMTRTWRRIFTPLTYGTGIMRFAVPRYMTLRPTPEMIGHSGASGTLLYYVPEKDLYLVGAINQLAKRSLPYRAASELLGAL</sequence>
<dbReference type="SUPFAM" id="SSF56601">
    <property type="entry name" value="beta-lactamase/transpeptidase-like"/>
    <property type="match status" value="1"/>
</dbReference>
<dbReference type="GO" id="GO:0016787">
    <property type="term" value="F:hydrolase activity"/>
    <property type="evidence" value="ECO:0007669"/>
    <property type="project" value="UniProtKB-KW"/>
</dbReference>
<feature type="domain" description="Beta-lactamase-related" evidence="1">
    <location>
        <begin position="47"/>
        <end position="344"/>
    </location>
</feature>
<dbReference type="EC" id="3.1.1.103" evidence="2"/>
<dbReference type="InterPro" id="IPR050789">
    <property type="entry name" value="Diverse_Enzym_Activities"/>
</dbReference>
<proteinExistence type="predicted"/>
<dbReference type="InterPro" id="IPR012338">
    <property type="entry name" value="Beta-lactam/transpept-like"/>
</dbReference>
<evidence type="ECO:0000259" key="1">
    <source>
        <dbReference type="Pfam" id="PF00144"/>
    </source>
</evidence>
<reference evidence="2" key="1">
    <citation type="submission" date="2023-06" db="EMBL/GenBank/DDBJ databases">
        <title>SYSU T00b26.</title>
        <authorList>
            <person name="Gao L."/>
            <person name="Fang B.-Z."/>
            <person name="Li W.-J."/>
        </authorList>
    </citation>
    <scope>NUCLEOTIDE SEQUENCE</scope>
    <source>
        <strain evidence="2">SYSU T00b26</strain>
    </source>
</reference>
<comment type="caution">
    <text evidence="2">The sequence shown here is derived from an EMBL/GenBank/DDBJ whole genome shotgun (WGS) entry which is preliminary data.</text>
</comment>
<accession>A0ABT8G1N2</accession>
<name>A0ABT8G1N2_9MICO</name>
<organism evidence="2 3">
    <name type="scientific">Demequina zhanjiangensis</name>
    <dbReference type="NCBI Taxonomy" id="3051659"/>
    <lineage>
        <taxon>Bacteria</taxon>
        <taxon>Bacillati</taxon>
        <taxon>Actinomycetota</taxon>
        <taxon>Actinomycetes</taxon>
        <taxon>Micrococcales</taxon>
        <taxon>Demequinaceae</taxon>
        <taxon>Demequina</taxon>
    </lineage>
</organism>
<evidence type="ECO:0000313" key="3">
    <source>
        <dbReference type="Proteomes" id="UP001172738"/>
    </source>
</evidence>
<dbReference type="Pfam" id="PF00144">
    <property type="entry name" value="Beta-lactamase"/>
    <property type="match status" value="1"/>
</dbReference>
<evidence type="ECO:0000313" key="2">
    <source>
        <dbReference type="EMBL" id="MDN4473042.1"/>
    </source>
</evidence>
<protein>
    <submittedName>
        <fullName evidence="2">Serine hydrolase domain-containing protein</fullName>
        <ecNumber evidence="2">3.1.1.103</ecNumber>
    </submittedName>
</protein>
<keyword evidence="3" id="KW-1185">Reference proteome</keyword>
<dbReference type="PANTHER" id="PTHR43283">
    <property type="entry name" value="BETA-LACTAMASE-RELATED"/>
    <property type="match status" value="1"/>
</dbReference>
<dbReference type="RefSeq" id="WP_301128180.1">
    <property type="nucleotide sequence ID" value="NZ_JAUHPV010000004.1"/>
</dbReference>
<dbReference type="Proteomes" id="UP001172738">
    <property type="component" value="Unassembled WGS sequence"/>
</dbReference>
<dbReference type="Gene3D" id="3.40.710.10">
    <property type="entry name" value="DD-peptidase/beta-lactamase superfamily"/>
    <property type="match status" value="1"/>
</dbReference>